<dbReference type="Pfam" id="PF00118">
    <property type="entry name" value="Cpn60_TCP1"/>
    <property type="match status" value="1"/>
</dbReference>
<reference evidence="6 7" key="1">
    <citation type="journal article" date="2016" name="Sci. Rep.">
        <title>Metabolic traits of an uncultured archaeal lineage -MSBL1- from brine pools of the Red Sea.</title>
        <authorList>
            <person name="Mwirichia R."/>
            <person name="Alam I."/>
            <person name="Rashid M."/>
            <person name="Vinu M."/>
            <person name="Ba-Alawi W."/>
            <person name="Anthony Kamau A."/>
            <person name="Kamanda Ngugi D."/>
            <person name="Goker M."/>
            <person name="Klenk H.P."/>
            <person name="Bajic V."/>
            <person name="Stingl U."/>
        </authorList>
    </citation>
    <scope>NUCLEOTIDE SEQUENCE [LARGE SCALE GENOMIC DNA]</scope>
    <source>
        <strain evidence="6">SCGC-AAA382F02</strain>
    </source>
</reference>
<dbReference type="Gene3D" id="1.10.560.10">
    <property type="entry name" value="GroEL-like equatorial domain"/>
    <property type="match status" value="1"/>
</dbReference>
<name>A0A133VHT3_9EURY</name>
<dbReference type="AlphaFoldDB" id="A0A133VHT3"/>
<feature type="region of interest" description="Disordered" evidence="5">
    <location>
        <begin position="197"/>
        <end position="218"/>
    </location>
</feature>
<evidence type="ECO:0000256" key="5">
    <source>
        <dbReference type="SAM" id="MobiDB-lite"/>
    </source>
</evidence>
<protein>
    <recommendedName>
        <fullName evidence="8">Thermosome subunit</fullName>
    </recommendedName>
</protein>
<evidence type="ECO:0000256" key="1">
    <source>
        <dbReference type="ARBA" id="ARBA00022741"/>
    </source>
</evidence>
<dbReference type="InterPro" id="IPR017998">
    <property type="entry name" value="Chaperone_TCP-1"/>
</dbReference>
<dbReference type="InterPro" id="IPR002423">
    <property type="entry name" value="Cpn60/GroEL/TCP-1"/>
</dbReference>
<dbReference type="SUPFAM" id="SSF54849">
    <property type="entry name" value="GroEL-intermediate domain like"/>
    <property type="match status" value="1"/>
</dbReference>
<evidence type="ECO:0000256" key="2">
    <source>
        <dbReference type="ARBA" id="ARBA00022840"/>
    </source>
</evidence>
<evidence type="ECO:0000256" key="3">
    <source>
        <dbReference type="ARBA" id="ARBA00023186"/>
    </source>
</evidence>
<accession>A0A133VHT3</accession>
<dbReference type="Proteomes" id="UP000070491">
    <property type="component" value="Unassembled WGS sequence"/>
</dbReference>
<sequence length="218" mass="23171">MEAPSTKEFPARLKRLAITPWQWIVLLCPKIFVEECKDPKAVSILVCGGTEHVVDETERSIQDAIRVVETTIENGQVVPGGGACEIEVAKRLRDYADSVGGREALAIRSFTDAIETIPRTLAENAGLDVIDALVDLRAEHESEEDISRGLAVHDGGVSDMLEEGIVEPVQVKTQAIQSGSEAAEMILRIDDVIAAKQSEESPGAPGGGGGMPGGMPGM</sequence>
<gene>
    <name evidence="6" type="ORF">AKJ53_01620</name>
</gene>
<keyword evidence="1 4" id="KW-0547">Nucleotide-binding</keyword>
<feature type="compositionally biased region" description="Gly residues" evidence="5">
    <location>
        <begin position="204"/>
        <end position="218"/>
    </location>
</feature>
<evidence type="ECO:0000313" key="7">
    <source>
        <dbReference type="Proteomes" id="UP000070491"/>
    </source>
</evidence>
<dbReference type="GO" id="GO:0140662">
    <property type="term" value="F:ATP-dependent protein folding chaperone"/>
    <property type="evidence" value="ECO:0007669"/>
    <property type="project" value="InterPro"/>
</dbReference>
<keyword evidence="7" id="KW-1185">Reference proteome</keyword>
<dbReference type="Gene3D" id="3.30.260.10">
    <property type="entry name" value="TCP-1-like chaperonin intermediate domain"/>
    <property type="match status" value="1"/>
</dbReference>
<dbReference type="PANTHER" id="PTHR11353">
    <property type="entry name" value="CHAPERONIN"/>
    <property type="match status" value="1"/>
</dbReference>
<dbReference type="EMBL" id="LHYG01000020">
    <property type="protein sequence ID" value="KXB05996.1"/>
    <property type="molecule type" value="Genomic_DNA"/>
</dbReference>
<dbReference type="SUPFAM" id="SSF48592">
    <property type="entry name" value="GroEL equatorial domain-like"/>
    <property type="match status" value="1"/>
</dbReference>
<evidence type="ECO:0000313" key="6">
    <source>
        <dbReference type="EMBL" id="KXB05996.1"/>
    </source>
</evidence>
<organism evidence="6 7">
    <name type="scientific">candidate division MSBL1 archaeon SCGC-AAA382F02</name>
    <dbReference type="NCBI Taxonomy" id="1698282"/>
    <lineage>
        <taxon>Archaea</taxon>
        <taxon>Methanobacteriati</taxon>
        <taxon>Methanobacteriota</taxon>
        <taxon>candidate division MSBL1</taxon>
    </lineage>
</organism>
<dbReference type="PRINTS" id="PR00304">
    <property type="entry name" value="TCOMPLEXTCP1"/>
</dbReference>
<comment type="caution">
    <text evidence="6">The sequence shown here is derived from an EMBL/GenBank/DDBJ whole genome shotgun (WGS) entry which is preliminary data.</text>
</comment>
<evidence type="ECO:0000256" key="4">
    <source>
        <dbReference type="RuleBase" id="RU004187"/>
    </source>
</evidence>
<dbReference type="PATRIC" id="fig|1698282.3.peg.162"/>
<comment type="similarity">
    <text evidence="4">Belongs to the TCP-1 chaperonin family.</text>
</comment>
<dbReference type="InterPro" id="IPR027413">
    <property type="entry name" value="GROEL-like_equatorial_sf"/>
</dbReference>
<keyword evidence="3 4" id="KW-0143">Chaperone</keyword>
<proteinExistence type="inferred from homology"/>
<evidence type="ECO:0008006" key="8">
    <source>
        <dbReference type="Google" id="ProtNLM"/>
    </source>
</evidence>
<dbReference type="GO" id="GO:0005524">
    <property type="term" value="F:ATP binding"/>
    <property type="evidence" value="ECO:0007669"/>
    <property type="project" value="UniProtKB-KW"/>
</dbReference>
<keyword evidence="2 4" id="KW-0067">ATP-binding</keyword>
<dbReference type="InterPro" id="IPR027410">
    <property type="entry name" value="TCP-1-like_intermed_sf"/>
</dbReference>